<dbReference type="Proteomes" id="UP000191672">
    <property type="component" value="Unassembled WGS sequence"/>
</dbReference>
<keyword evidence="5" id="KW-1185">Reference proteome</keyword>
<evidence type="ECO:0000313" key="4">
    <source>
        <dbReference type="EMBL" id="OQD89059.1"/>
    </source>
</evidence>
<dbReference type="OrthoDB" id="48317at2759"/>
<dbReference type="InterPro" id="IPR020843">
    <property type="entry name" value="ER"/>
</dbReference>
<dbReference type="STRING" id="416450.A0A1V6QIJ5"/>
<dbReference type="Gene3D" id="3.40.50.720">
    <property type="entry name" value="NAD(P)-binding Rossmann-like Domain"/>
    <property type="match status" value="1"/>
</dbReference>
<dbReference type="Gene3D" id="3.90.180.10">
    <property type="entry name" value="Medium-chain alcohol dehydrogenases, catalytic domain"/>
    <property type="match status" value="1"/>
</dbReference>
<dbReference type="CDD" id="cd08249">
    <property type="entry name" value="enoyl_reductase_like"/>
    <property type="match status" value="1"/>
</dbReference>
<dbReference type="InterPro" id="IPR036291">
    <property type="entry name" value="NAD(P)-bd_dom_sf"/>
</dbReference>
<evidence type="ECO:0000259" key="3">
    <source>
        <dbReference type="SMART" id="SM00829"/>
    </source>
</evidence>
<dbReference type="PANTHER" id="PTHR45348">
    <property type="entry name" value="HYPOTHETICAL OXIDOREDUCTASE (EUROFUNG)"/>
    <property type="match status" value="1"/>
</dbReference>
<accession>A0A1V6QIJ5</accession>
<dbReference type="SUPFAM" id="SSF51735">
    <property type="entry name" value="NAD(P)-binding Rossmann-fold domains"/>
    <property type="match status" value="1"/>
</dbReference>
<dbReference type="InterPro" id="IPR047122">
    <property type="entry name" value="Trans-enoyl_RdTase-like"/>
</dbReference>
<dbReference type="SMART" id="SM00829">
    <property type="entry name" value="PKS_ER"/>
    <property type="match status" value="1"/>
</dbReference>
<reference evidence="5" key="1">
    <citation type="journal article" date="2017" name="Nat. Microbiol.">
        <title>Global analysis of biosynthetic gene clusters reveals vast potential of secondary metabolite production in Penicillium species.</title>
        <authorList>
            <person name="Nielsen J.C."/>
            <person name="Grijseels S."/>
            <person name="Prigent S."/>
            <person name="Ji B."/>
            <person name="Dainat J."/>
            <person name="Nielsen K.F."/>
            <person name="Frisvad J.C."/>
            <person name="Workman M."/>
            <person name="Nielsen J."/>
        </authorList>
    </citation>
    <scope>NUCLEOTIDE SEQUENCE [LARGE SCALE GENOMIC DNA]</scope>
    <source>
        <strain evidence="5">IBT 31811</strain>
    </source>
</reference>
<dbReference type="GO" id="GO:0016651">
    <property type="term" value="F:oxidoreductase activity, acting on NAD(P)H"/>
    <property type="evidence" value="ECO:0007669"/>
    <property type="project" value="InterPro"/>
</dbReference>
<organism evidence="4 5">
    <name type="scientific">Penicillium antarcticum</name>
    <dbReference type="NCBI Taxonomy" id="416450"/>
    <lineage>
        <taxon>Eukaryota</taxon>
        <taxon>Fungi</taxon>
        <taxon>Dikarya</taxon>
        <taxon>Ascomycota</taxon>
        <taxon>Pezizomycotina</taxon>
        <taxon>Eurotiomycetes</taxon>
        <taxon>Eurotiomycetidae</taxon>
        <taxon>Eurotiales</taxon>
        <taxon>Aspergillaceae</taxon>
        <taxon>Penicillium</taxon>
    </lineage>
</organism>
<evidence type="ECO:0000256" key="2">
    <source>
        <dbReference type="ARBA" id="ARBA00023002"/>
    </source>
</evidence>
<dbReference type="InterPro" id="IPR013149">
    <property type="entry name" value="ADH-like_C"/>
</dbReference>
<evidence type="ECO:0000256" key="1">
    <source>
        <dbReference type="ARBA" id="ARBA00008072"/>
    </source>
</evidence>
<name>A0A1V6QIJ5_9EURO</name>
<feature type="domain" description="Enoyl reductase (ER)" evidence="3">
    <location>
        <begin position="14"/>
        <end position="345"/>
    </location>
</feature>
<dbReference type="AlphaFoldDB" id="A0A1V6QIJ5"/>
<proteinExistence type="inferred from homology"/>
<sequence>MSASNTGVWLLEAGGQFVVQEAPMYTPGPDEILVKNKAVAVNPMDWKIQLYGPHLPFPSKYPFILGVDLAGEVYEVGKDVTKFKKGDHIAGNANWFLSHEIRESAYQNYTIINAALAVPLPHTITFTEGSVIPLAVSTSAMGLYPPARLGLPLPQSPKAERIGKVVLVWGASSSCGSMAVQLAVASGATIVATASSKNHEFVKSLGATAVVDYNSETVVSELVDAVKSTGEEFLGALDAIGDDQTWRLCVEVAQGLGCGRVVSNNPRIPVEDIPEGVEVLGVTDTANIGDKREIVEGVWGTFLPKALKDGTIKCVPEAVVLKGLDKVAEGVALCQKGVSAAKVVVEL</sequence>
<dbReference type="InterPro" id="IPR013154">
    <property type="entry name" value="ADH-like_N"/>
</dbReference>
<dbReference type="InterPro" id="IPR011032">
    <property type="entry name" value="GroES-like_sf"/>
</dbReference>
<protein>
    <recommendedName>
        <fullName evidence="3">Enoyl reductase (ER) domain-containing protein</fullName>
    </recommendedName>
</protein>
<evidence type="ECO:0000313" key="5">
    <source>
        <dbReference type="Proteomes" id="UP000191672"/>
    </source>
</evidence>
<dbReference type="EMBL" id="MDYN01000003">
    <property type="protein sequence ID" value="OQD89059.1"/>
    <property type="molecule type" value="Genomic_DNA"/>
</dbReference>
<comment type="caution">
    <text evidence="4">The sequence shown here is derived from an EMBL/GenBank/DDBJ whole genome shotgun (WGS) entry which is preliminary data.</text>
</comment>
<keyword evidence="2" id="KW-0560">Oxidoreductase</keyword>
<gene>
    <name evidence="4" type="ORF">PENANT_c003G01594</name>
</gene>
<dbReference type="SUPFAM" id="SSF50129">
    <property type="entry name" value="GroES-like"/>
    <property type="match status" value="1"/>
</dbReference>
<dbReference type="Pfam" id="PF08240">
    <property type="entry name" value="ADH_N"/>
    <property type="match status" value="1"/>
</dbReference>
<dbReference type="PANTHER" id="PTHR45348:SF2">
    <property type="entry name" value="ZINC-TYPE ALCOHOL DEHYDROGENASE-LIKE PROTEIN C2E1P3.01"/>
    <property type="match status" value="1"/>
</dbReference>
<dbReference type="Pfam" id="PF00107">
    <property type="entry name" value="ADH_zinc_N"/>
    <property type="match status" value="1"/>
</dbReference>
<comment type="similarity">
    <text evidence="1">Belongs to the zinc-containing alcohol dehydrogenase family.</text>
</comment>